<name>A0AAD4H8G5_9FUNG</name>
<dbReference type="Pfam" id="PF07061">
    <property type="entry name" value="Swi5"/>
    <property type="match status" value="1"/>
</dbReference>
<accession>A0AAD4H8G5</accession>
<keyword evidence="3" id="KW-0234">DNA repair</keyword>
<organism evidence="5 6">
    <name type="scientific">Linnemannia exigua</name>
    <dbReference type="NCBI Taxonomy" id="604196"/>
    <lineage>
        <taxon>Eukaryota</taxon>
        <taxon>Fungi</taxon>
        <taxon>Fungi incertae sedis</taxon>
        <taxon>Mucoromycota</taxon>
        <taxon>Mortierellomycotina</taxon>
        <taxon>Mortierellomycetes</taxon>
        <taxon>Mortierellales</taxon>
        <taxon>Mortierellaceae</taxon>
        <taxon>Linnemannia</taxon>
    </lineage>
</organism>
<feature type="region of interest" description="Disordered" evidence="4">
    <location>
        <begin position="193"/>
        <end position="213"/>
    </location>
</feature>
<dbReference type="GO" id="GO:0032798">
    <property type="term" value="C:Swi5-Sfr1 complex"/>
    <property type="evidence" value="ECO:0007669"/>
    <property type="project" value="TreeGrafter"/>
</dbReference>
<proteinExistence type="inferred from homology"/>
<protein>
    <submittedName>
        <fullName evidence="5">Swi5-like zinc finger protein</fullName>
    </submittedName>
</protein>
<keyword evidence="6" id="KW-1185">Reference proteome</keyword>
<sequence>MHGPGVPPPRPAPPPPPPVATTTETARRETFESDRILHEEQDYRTQDKNREGEREDVYPGVGAMEDRDKEAIHLESPSTVPSQQYPHQYQEQEQEQEMHYRQDEHSFDAEMDTEEQVRAPPVPSTMMGIMDPPTAASRDIAPSSTSDATTTQPESAHPHPEATSSSSISTTTSIAAAASSPAAGFAIAVATSRALDSGKKKRDSKEQQDALKAQEDAKIEQLKKTIADLQQQEQDIIRLLRGVGTPSEMISKHIEQLHEYNEIKDAGQVILGKCAELEGTTIKKQYENFGLDMDD</sequence>
<feature type="compositionally biased region" description="Basic and acidic residues" evidence="4">
    <location>
        <begin position="203"/>
        <end position="213"/>
    </location>
</feature>
<evidence type="ECO:0000256" key="2">
    <source>
        <dbReference type="ARBA" id="ARBA00022763"/>
    </source>
</evidence>
<feature type="compositionally biased region" description="Basic and acidic residues" evidence="4">
    <location>
        <begin position="96"/>
        <end position="108"/>
    </location>
</feature>
<dbReference type="AlphaFoldDB" id="A0AAD4H8G5"/>
<evidence type="ECO:0000256" key="1">
    <source>
        <dbReference type="ARBA" id="ARBA00008060"/>
    </source>
</evidence>
<evidence type="ECO:0000313" key="6">
    <source>
        <dbReference type="Proteomes" id="UP001194580"/>
    </source>
</evidence>
<feature type="compositionally biased region" description="Polar residues" evidence="4">
    <location>
        <begin position="142"/>
        <end position="154"/>
    </location>
</feature>
<dbReference type="PANTHER" id="PTHR28529:SF2">
    <property type="entry name" value="DNA REPAIR PROTEIN SWI5 HOMOLOG"/>
    <property type="match status" value="1"/>
</dbReference>
<gene>
    <name evidence="5" type="primary">SWI5</name>
    <name evidence="5" type="ORF">BGZ95_006004</name>
</gene>
<keyword evidence="2" id="KW-0227">DNA damage</keyword>
<feature type="compositionally biased region" description="Pro residues" evidence="4">
    <location>
        <begin position="1"/>
        <end position="19"/>
    </location>
</feature>
<dbReference type="Proteomes" id="UP001194580">
    <property type="component" value="Unassembled WGS sequence"/>
</dbReference>
<evidence type="ECO:0000256" key="3">
    <source>
        <dbReference type="ARBA" id="ARBA00023204"/>
    </source>
</evidence>
<comment type="caution">
    <text evidence="5">The sequence shown here is derived from an EMBL/GenBank/DDBJ whole genome shotgun (WGS) entry which is preliminary data.</text>
</comment>
<evidence type="ECO:0000313" key="5">
    <source>
        <dbReference type="EMBL" id="KAG0277393.1"/>
    </source>
</evidence>
<dbReference type="PANTHER" id="PTHR28529">
    <property type="entry name" value="DNA REPAIR PROTEIN SWI5 HOMOLOG"/>
    <property type="match status" value="1"/>
</dbReference>
<feature type="region of interest" description="Disordered" evidence="4">
    <location>
        <begin position="1"/>
        <end position="180"/>
    </location>
</feature>
<dbReference type="GO" id="GO:0034974">
    <property type="term" value="C:Swi5-Swi2 complex"/>
    <property type="evidence" value="ECO:0007669"/>
    <property type="project" value="TreeGrafter"/>
</dbReference>
<evidence type="ECO:0000256" key="4">
    <source>
        <dbReference type="SAM" id="MobiDB-lite"/>
    </source>
</evidence>
<dbReference type="Gene3D" id="1.20.5.170">
    <property type="match status" value="1"/>
</dbReference>
<dbReference type="GO" id="GO:0000724">
    <property type="term" value="P:double-strand break repair via homologous recombination"/>
    <property type="evidence" value="ECO:0007669"/>
    <property type="project" value="TreeGrafter"/>
</dbReference>
<reference evidence="5" key="1">
    <citation type="journal article" date="2020" name="Fungal Divers.">
        <title>Resolving the Mortierellaceae phylogeny through synthesis of multi-gene phylogenetics and phylogenomics.</title>
        <authorList>
            <person name="Vandepol N."/>
            <person name="Liber J."/>
            <person name="Desiro A."/>
            <person name="Na H."/>
            <person name="Kennedy M."/>
            <person name="Barry K."/>
            <person name="Grigoriev I.V."/>
            <person name="Miller A.N."/>
            <person name="O'Donnell K."/>
            <person name="Stajich J.E."/>
            <person name="Bonito G."/>
        </authorList>
    </citation>
    <scope>NUCLEOTIDE SEQUENCE</scope>
    <source>
        <strain evidence="5">NRRL 28262</strain>
    </source>
</reference>
<dbReference type="EMBL" id="JAAAIL010000279">
    <property type="protein sequence ID" value="KAG0277393.1"/>
    <property type="molecule type" value="Genomic_DNA"/>
</dbReference>
<feature type="compositionally biased region" description="Basic and acidic residues" evidence="4">
    <location>
        <begin position="25"/>
        <end position="57"/>
    </location>
</feature>
<dbReference type="InterPro" id="IPR010760">
    <property type="entry name" value="DNA-repair_Swi5"/>
</dbReference>
<feature type="compositionally biased region" description="Low complexity" evidence="4">
    <location>
        <begin position="162"/>
        <end position="180"/>
    </location>
</feature>
<feature type="compositionally biased region" description="Basic and acidic residues" evidence="4">
    <location>
        <begin position="64"/>
        <end position="73"/>
    </location>
</feature>
<comment type="similarity">
    <text evidence="1">Belongs to the SWI5/SAE3 family.</text>
</comment>